<dbReference type="SMART" id="SM00082">
    <property type="entry name" value="LRRCT"/>
    <property type="match status" value="1"/>
</dbReference>
<dbReference type="PANTHER" id="PTHR24369:SF160">
    <property type="entry name" value="VASORIN"/>
    <property type="match status" value="1"/>
</dbReference>
<dbReference type="InterPro" id="IPR003591">
    <property type="entry name" value="Leu-rich_rpt_typical-subtyp"/>
</dbReference>
<gene>
    <name evidence="12" type="primary">VASN</name>
</gene>
<dbReference type="GO" id="GO:0005886">
    <property type="term" value="C:plasma membrane"/>
    <property type="evidence" value="ECO:0007669"/>
    <property type="project" value="TreeGrafter"/>
</dbReference>
<evidence type="ECO:0000256" key="1">
    <source>
        <dbReference type="ARBA" id="ARBA00022614"/>
    </source>
</evidence>
<dbReference type="SMART" id="SM00369">
    <property type="entry name" value="LRR_TYP"/>
    <property type="match status" value="7"/>
</dbReference>
<evidence type="ECO:0000313" key="11">
    <source>
        <dbReference type="Proteomes" id="UP001318040"/>
    </source>
</evidence>
<dbReference type="Pfam" id="PF00560">
    <property type="entry name" value="LRR_1"/>
    <property type="match status" value="1"/>
</dbReference>
<feature type="chain" id="PRO_5042592093" evidence="8">
    <location>
        <begin position="44"/>
        <end position="737"/>
    </location>
</feature>
<dbReference type="InterPro" id="IPR036116">
    <property type="entry name" value="FN3_sf"/>
</dbReference>
<keyword evidence="3" id="KW-0677">Repeat</keyword>
<dbReference type="Gene3D" id="2.10.25.10">
    <property type="entry name" value="Laminin"/>
    <property type="match status" value="1"/>
</dbReference>
<dbReference type="FunFam" id="3.80.10.10:FF:001360">
    <property type="entry name" value="Uncharacterized protein"/>
    <property type="match status" value="1"/>
</dbReference>
<evidence type="ECO:0000313" key="12">
    <source>
        <dbReference type="RefSeq" id="XP_032826372.1"/>
    </source>
</evidence>
<dbReference type="PROSITE" id="PS50853">
    <property type="entry name" value="FN3"/>
    <property type="match status" value="1"/>
</dbReference>
<organism evidence="11 12">
    <name type="scientific">Petromyzon marinus</name>
    <name type="common">Sea lamprey</name>
    <dbReference type="NCBI Taxonomy" id="7757"/>
    <lineage>
        <taxon>Eukaryota</taxon>
        <taxon>Metazoa</taxon>
        <taxon>Chordata</taxon>
        <taxon>Craniata</taxon>
        <taxon>Vertebrata</taxon>
        <taxon>Cyclostomata</taxon>
        <taxon>Hyperoartia</taxon>
        <taxon>Petromyzontiformes</taxon>
        <taxon>Petromyzontidae</taxon>
        <taxon>Petromyzon</taxon>
    </lineage>
</organism>
<dbReference type="Proteomes" id="UP001318040">
    <property type="component" value="Chromosome 43"/>
</dbReference>
<evidence type="ECO:0000256" key="5">
    <source>
        <dbReference type="PROSITE-ProRule" id="PRU00076"/>
    </source>
</evidence>
<feature type="compositionally biased region" description="Low complexity" evidence="6">
    <location>
        <begin position="385"/>
        <end position="422"/>
    </location>
</feature>
<dbReference type="InterPro" id="IPR000742">
    <property type="entry name" value="EGF"/>
</dbReference>
<dbReference type="InterPro" id="IPR003961">
    <property type="entry name" value="FN3_dom"/>
</dbReference>
<dbReference type="KEGG" id="pmrn:116951673"/>
<evidence type="ECO:0000259" key="10">
    <source>
        <dbReference type="PROSITE" id="PS50853"/>
    </source>
</evidence>
<feature type="transmembrane region" description="Helical" evidence="7">
    <location>
        <begin position="628"/>
        <end position="650"/>
    </location>
</feature>
<keyword evidence="1" id="KW-0433">Leucine-rich repeat</keyword>
<keyword evidence="7" id="KW-1133">Transmembrane helix</keyword>
<dbReference type="AlphaFoldDB" id="A0AAJ7X9V4"/>
<feature type="region of interest" description="Disordered" evidence="6">
    <location>
        <begin position="385"/>
        <end position="434"/>
    </location>
</feature>
<evidence type="ECO:0000256" key="2">
    <source>
        <dbReference type="ARBA" id="ARBA00022729"/>
    </source>
</evidence>
<keyword evidence="2 8" id="KW-0732">Signal</keyword>
<dbReference type="PROSITE" id="PS50026">
    <property type="entry name" value="EGF_3"/>
    <property type="match status" value="1"/>
</dbReference>
<keyword evidence="11" id="KW-1185">Reference proteome</keyword>
<dbReference type="RefSeq" id="XP_032826372.1">
    <property type="nucleotide sequence ID" value="XM_032970481.1"/>
</dbReference>
<dbReference type="InterPro" id="IPR050541">
    <property type="entry name" value="LRR_TM_domain-containing"/>
</dbReference>
<evidence type="ECO:0000256" key="8">
    <source>
        <dbReference type="SAM" id="SignalP"/>
    </source>
</evidence>
<keyword evidence="7" id="KW-0812">Transmembrane</keyword>
<evidence type="ECO:0000256" key="6">
    <source>
        <dbReference type="SAM" id="MobiDB-lite"/>
    </source>
</evidence>
<keyword evidence="4 5" id="KW-1015">Disulfide bond</keyword>
<evidence type="ECO:0000256" key="3">
    <source>
        <dbReference type="ARBA" id="ARBA00022737"/>
    </source>
</evidence>
<dbReference type="PROSITE" id="PS00022">
    <property type="entry name" value="EGF_1"/>
    <property type="match status" value="1"/>
</dbReference>
<feature type="signal peptide" evidence="8">
    <location>
        <begin position="1"/>
        <end position="43"/>
    </location>
</feature>
<dbReference type="SMART" id="SM00365">
    <property type="entry name" value="LRR_SD22"/>
    <property type="match status" value="4"/>
</dbReference>
<comment type="caution">
    <text evidence="5">Lacks conserved residue(s) required for the propagation of feature annotation.</text>
</comment>
<accession>A0AAJ7X9V4</accession>
<evidence type="ECO:0000259" key="9">
    <source>
        <dbReference type="PROSITE" id="PS50026"/>
    </source>
</evidence>
<feature type="disulfide bond" evidence="5">
    <location>
        <begin position="484"/>
        <end position="493"/>
    </location>
</feature>
<feature type="domain" description="Fibronectin type-III" evidence="10">
    <location>
        <begin position="511"/>
        <end position="608"/>
    </location>
</feature>
<dbReference type="SUPFAM" id="SSF52058">
    <property type="entry name" value="L domain-like"/>
    <property type="match status" value="1"/>
</dbReference>
<keyword evidence="5" id="KW-0245">EGF-like domain</keyword>
<dbReference type="Pfam" id="PF13855">
    <property type="entry name" value="LRR_8"/>
    <property type="match status" value="2"/>
</dbReference>
<dbReference type="InterPro" id="IPR001611">
    <property type="entry name" value="Leu-rich_rpt"/>
</dbReference>
<evidence type="ECO:0000256" key="7">
    <source>
        <dbReference type="SAM" id="Phobius"/>
    </source>
</evidence>
<keyword evidence="7" id="KW-0472">Membrane</keyword>
<sequence>MTRIPLGENKRCEFFTMPSIPMAEMSLSTLFGLLLLLISLTTAIPPQEACPTNCSCNLQTNMIFCVTKEMSKLPSNIPMATLHLYLFENKISQLADSSFAGLPHLRTLDLSYNQIKVMPLALFHPLRDLKNIDLSGNLIASVTNETFRGLATLERLYLQNNKISNLQPGCFDSLENLLEIKLQGNLLKTFYPIRAPNLLLLELSRNPLARLEPHTFKSVNVEILSLSGVALAELRDDVFDNVSNMRDLDLSDNQLTSVPSVLQRMSSLNQLNISKNFELSPVVREDFKPFLRLQVLDVSYCGVHFFPQRFFQLFPVLKEVNAAGNPFHCNCQMNWLVHWLRSTDVAFFNLKETRCHFPPTNAGKQLDSVQYGDLGCPKTTVVTTTSTASTTTASTTTTTTATTTTSTTTSTTSATTTTTSQPTHPPPLLTTTPPERVLLSDHEPQISVEEPHPSKAPESTCENFHCHHGGVCKMEKGNGPFCLCSRAWLGRNCEIPKEIAAPSTENNSEKKSSEFNLISAVFSTAVDIQLKDAQMQDPDLRGFQLTFYEISSTDHRPTTLNLPPNYYIYTLRGLRPNSTYMLCLRPMGRSGSKEQTAQRCAQTQTHPTVQTQNLTQHSHSLENQHMSVLLASVVSSLVLLLVVLIALVCYRKHKSKQHAGDPNYDAVKYNHHGAGGNTAPGAAGTAAEGFRPYTEEGKFVVQKPPPTVYSSQTMLAQHSLQIKDQTFRPLLGHSSLL</sequence>
<feature type="domain" description="EGF-like" evidence="9">
    <location>
        <begin position="457"/>
        <end position="494"/>
    </location>
</feature>
<protein>
    <submittedName>
        <fullName evidence="12">Vasorin isoform X1</fullName>
    </submittedName>
</protein>
<dbReference type="InterPro" id="IPR000483">
    <property type="entry name" value="Cys-rich_flank_reg_C"/>
</dbReference>
<evidence type="ECO:0000256" key="4">
    <source>
        <dbReference type="ARBA" id="ARBA00023157"/>
    </source>
</evidence>
<dbReference type="InterPro" id="IPR032675">
    <property type="entry name" value="LRR_dom_sf"/>
</dbReference>
<reference evidence="12" key="1">
    <citation type="submission" date="2025-08" db="UniProtKB">
        <authorList>
            <consortium name="RefSeq"/>
        </authorList>
    </citation>
    <scope>IDENTIFICATION</scope>
    <source>
        <tissue evidence="12">Sperm</tissue>
    </source>
</reference>
<dbReference type="PROSITE" id="PS51450">
    <property type="entry name" value="LRR"/>
    <property type="match status" value="3"/>
</dbReference>
<dbReference type="PANTHER" id="PTHR24369">
    <property type="entry name" value="ANTIGEN BSP, PUTATIVE-RELATED"/>
    <property type="match status" value="1"/>
</dbReference>
<dbReference type="SUPFAM" id="SSF49265">
    <property type="entry name" value="Fibronectin type III"/>
    <property type="match status" value="1"/>
</dbReference>
<dbReference type="Gene3D" id="3.80.10.10">
    <property type="entry name" value="Ribonuclease Inhibitor"/>
    <property type="match status" value="2"/>
</dbReference>
<proteinExistence type="predicted"/>
<name>A0AAJ7X9V4_PETMA</name>
<dbReference type="SUPFAM" id="SSF57196">
    <property type="entry name" value="EGF/Laminin"/>
    <property type="match status" value="1"/>
</dbReference>